<dbReference type="Proteomes" id="UP001055117">
    <property type="component" value="Unassembled WGS sequence"/>
</dbReference>
<gene>
    <name evidence="1" type="ORF">AFCDBAGC_1959</name>
</gene>
<comment type="caution">
    <text evidence="1">The sequence shown here is derived from an EMBL/GenBank/DDBJ whole genome shotgun (WGS) entry which is preliminary data.</text>
</comment>
<proteinExistence type="predicted"/>
<accession>A0ABQ4QG78</accession>
<evidence type="ECO:0000313" key="1">
    <source>
        <dbReference type="EMBL" id="GJD44096.1"/>
    </source>
</evidence>
<protein>
    <submittedName>
        <fullName evidence="1">Uncharacterized protein</fullName>
    </submittedName>
</protein>
<evidence type="ECO:0000313" key="2">
    <source>
        <dbReference type="Proteomes" id="UP001055117"/>
    </source>
</evidence>
<dbReference type="RefSeq" id="WP_238272092.1">
    <property type="nucleotide sequence ID" value="NZ_BPQG01000028.1"/>
</dbReference>
<reference evidence="1 2" key="1">
    <citation type="journal article" date="2021" name="Front. Microbiol.">
        <title>Comprehensive Comparative Genomics and Phenotyping of Methylobacterium Species.</title>
        <authorList>
            <person name="Alessa O."/>
            <person name="Ogura Y."/>
            <person name="Fujitani Y."/>
            <person name="Takami H."/>
            <person name="Hayashi T."/>
            <person name="Sahin N."/>
            <person name="Tani A."/>
        </authorList>
    </citation>
    <scope>NUCLEOTIDE SEQUENCE [LARGE SCALE GENOMIC DNA]</scope>
    <source>
        <strain evidence="1 2">DSM 23679</strain>
    </source>
</reference>
<name>A0ABQ4QG78_9HYPH</name>
<organism evidence="1 2">
    <name type="scientific">Methylobacterium cerastii</name>
    <dbReference type="NCBI Taxonomy" id="932741"/>
    <lineage>
        <taxon>Bacteria</taxon>
        <taxon>Pseudomonadati</taxon>
        <taxon>Pseudomonadota</taxon>
        <taxon>Alphaproteobacteria</taxon>
        <taxon>Hyphomicrobiales</taxon>
        <taxon>Methylobacteriaceae</taxon>
        <taxon>Methylobacterium</taxon>
    </lineage>
</organism>
<sequence length="425" mass="47470">MRTRPILKRMDASREFDFLFPCQDARHDFVEVEFTAKVRGAPQELETVLRRLGGRRETDVLRLRPRSSQSWHLDTRPGTALFEATGTVDIPTGQNLLIVTLRVQLNPTRFLAHQPDPTPGTIHLRPPLEALRPNPAVAKALSGQTLDGGDNVLTTPAQVPAFCDRDPWWTGILRTYTDKVRTFLVDRMVPAESRAQLDRAGFGPIRKCEVQFEFFHRDALSWAAAFCGALCAADDASETRTFVGTENARNATVGYLNLTKSIRLKVYAKETQRIRIEIVFSRSSRITQALKRLKASSNAGIVDKLLLLRDEAVKQLRKTWTTIMDVTRDGDANAEMFDFMSKLNSRVPEQNRRTMLSLLGNHRRVTATPAGGLAPEAVCRGLVREGVLIPAGIVTRGPARYALAPSWSAMFDRLLGRSDAVTTLH</sequence>
<dbReference type="EMBL" id="BPQG01000028">
    <property type="protein sequence ID" value="GJD44096.1"/>
    <property type="molecule type" value="Genomic_DNA"/>
</dbReference>
<keyword evidence="2" id="KW-1185">Reference proteome</keyword>